<sequence length="187" mass="20779">MSSLLLLLLLSLSIHACNARHLGVIGKENREVHLPSKGWVQVVEEADQVHKISLPPRLRPSMETAEELQPQQILPVGSDKRNPQENWGGVKNMIEIGSEALSKEEEDSKGTTSGSKIIVLSSHEDLQQATKATKIEGWKRHSRLMLGSAPHDVEETVDSKEGDIVEDIVVMDYAQPHRKPPIHNKDP</sequence>
<keyword evidence="3" id="KW-1185">Reference proteome</keyword>
<reference evidence="2 3" key="1">
    <citation type="journal article" date="2023" name="BMC Biotechnol.">
        <title>Vitis rotundifolia cv Carlos genome sequencing.</title>
        <authorList>
            <person name="Huff M."/>
            <person name="Hulse-Kemp A."/>
            <person name="Scheffler B."/>
            <person name="Youngblood R."/>
            <person name="Simpson S."/>
            <person name="Babiker E."/>
            <person name="Staton M."/>
        </authorList>
    </citation>
    <scope>NUCLEOTIDE SEQUENCE [LARGE SCALE GENOMIC DNA]</scope>
    <source>
        <tissue evidence="2">Leaf</tissue>
    </source>
</reference>
<accession>A0AA39E781</accession>
<protein>
    <submittedName>
        <fullName evidence="2">Uncharacterized protein</fullName>
    </submittedName>
</protein>
<evidence type="ECO:0000313" key="2">
    <source>
        <dbReference type="EMBL" id="KAJ9706882.1"/>
    </source>
</evidence>
<gene>
    <name evidence="2" type="ORF">PVL29_002040</name>
</gene>
<evidence type="ECO:0000313" key="3">
    <source>
        <dbReference type="Proteomes" id="UP001168098"/>
    </source>
</evidence>
<keyword evidence="1" id="KW-0732">Signal</keyword>
<feature type="chain" id="PRO_5041290857" evidence="1">
    <location>
        <begin position="20"/>
        <end position="187"/>
    </location>
</feature>
<dbReference type="Proteomes" id="UP001168098">
    <property type="component" value="Unassembled WGS sequence"/>
</dbReference>
<dbReference type="AlphaFoldDB" id="A0AA39E781"/>
<dbReference type="InterPro" id="IPR053313">
    <property type="entry name" value="RGF"/>
</dbReference>
<dbReference type="EMBL" id="JARBHA010000002">
    <property type="protein sequence ID" value="KAJ9706882.1"/>
    <property type="molecule type" value="Genomic_DNA"/>
</dbReference>
<evidence type="ECO:0000256" key="1">
    <source>
        <dbReference type="SAM" id="SignalP"/>
    </source>
</evidence>
<name>A0AA39E781_VITRO</name>
<comment type="caution">
    <text evidence="2">The sequence shown here is derived from an EMBL/GenBank/DDBJ whole genome shotgun (WGS) entry which is preliminary data.</text>
</comment>
<dbReference type="InterPro" id="IPR049306">
    <property type="entry name" value="GLV1-2"/>
</dbReference>
<organism evidence="2 3">
    <name type="scientific">Vitis rotundifolia</name>
    <name type="common">Muscadine grape</name>
    <dbReference type="NCBI Taxonomy" id="103349"/>
    <lineage>
        <taxon>Eukaryota</taxon>
        <taxon>Viridiplantae</taxon>
        <taxon>Streptophyta</taxon>
        <taxon>Embryophyta</taxon>
        <taxon>Tracheophyta</taxon>
        <taxon>Spermatophyta</taxon>
        <taxon>Magnoliopsida</taxon>
        <taxon>eudicotyledons</taxon>
        <taxon>Gunneridae</taxon>
        <taxon>Pentapetalae</taxon>
        <taxon>rosids</taxon>
        <taxon>Vitales</taxon>
        <taxon>Vitaceae</taxon>
        <taxon>Viteae</taxon>
        <taxon>Vitis</taxon>
    </lineage>
</organism>
<feature type="signal peptide" evidence="1">
    <location>
        <begin position="1"/>
        <end position="19"/>
    </location>
</feature>
<dbReference type="PANTHER" id="PTHR34961">
    <property type="entry name" value="TRANSMEMBRANE PROTEIN"/>
    <property type="match status" value="1"/>
</dbReference>
<dbReference type="Pfam" id="PF21529">
    <property type="entry name" value="GLV1-2"/>
    <property type="match status" value="1"/>
</dbReference>
<proteinExistence type="predicted"/>
<dbReference type="PANTHER" id="PTHR34961:SF7">
    <property type="entry name" value="TRANSMEMBRANE PROTEIN"/>
    <property type="match status" value="1"/>
</dbReference>